<dbReference type="InterPro" id="IPR051801">
    <property type="entry name" value="GH28_Enzymes"/>
</dbReference>
<protein>
    <submittedName>
        <fullName evidence="1">Uncharacterized protein</fullName>
    </submittedName>
</protein>
<dbReference type="InterPro" id="IPR011050">
    <property type="entry name" value="Pectin_lyase_fold/virulence"/>
</dbReference>
<dbReference type="AlphaFoldDB" id="A0A2H5QVT0"/>
<name>A0A2H5QVT0_CITUN</name>
<dbReference type="SUPFAM" id="SSF51126">
    <property type="entry name" value="Pectin lyase-like"/>
    <property type="match status" value="1"/>
</dbReference>
<evidence type="ECO:0000313" key="1">
    <source>
        <dbReference type="EMBL" id="GAY68734.1"/>
    </source>
</evidence>
<dbReference type="EMBL" id="BDQV01000966">
    <property type="protein sequence ID" value="GAY68734.1"/>
    <property type="molecule type" value="Genomic_DNA"/>
</dbReference>
<dbReference type="PANTHER" id="PTHR31339:SF4">
    <property type="entry name" value="PECTIN LYASE-LIKE SUPERFAMILY PROTEIN"/>
    <property type="match status" value="1"/>
</dbReference>
<gene>
    <name evidence="1" type="ORF">CUMW_266460</name>
</gene>
<keyword evidence="2" id="KW-1185">Reference proteome</keyword>
<accession>A0A2H5QVT0</accession>
<dbReference type="InterPro" id="IPR012334">
    <property type="entry name" value="Pectin_lyas_fold"/>
</dbReference>
<organism evidence="1 2">
    <name type="scientific">Citrus unshiu</name>
    <name type="common">Satsuma mandarin</name>
    <name type="synonym">Citrus nobilis var. unshiu</name>
    <dbReference type="NCBI Taxonomy" id="55188"/>
    <lineage>
        <taxon>Eukaryota</taxon>
        <taxon>Viridiplantae</taxon>
        <taxon>Streptophyta</taxon>
        <taxon>Embryophyta</taxon>
        <taxon>Tracheophyta</taxon>
        <taxon>Spermatophyta</taxon>
        <taxon>Magnoliopsida</taxon>
        <taxon>eudicotyledons</taxon>
        <taxon>Gunneridae</taxon>
        <taxon>Pentapetalae</taxon>
        <taxon>rosids</taxon>
        <taxon>malvids</taxon>
        <taxon>Sapindales</taxon>
        <taxon>Rutaceae</taxon>
        <taxon>Aurantioideae</taxon>
        <taxon>Citrus</taxon>
    </lineage>
</organism>
<feature type="non-terminal residue" evidence="1">
    <location>
        <position position="1"/>
    </location>
</feature>
<proteinExistence type="predicted"/>
<sequence length="73" mass="7440">NVVIEGMTILAPLNAPNTDGIDPDCYIESGDDLAAVNSGLDRYGIAMARPSSNIVVRSVSGTTPTCSGAGINM</sequence>
<dbReference type="Proteomes" id="UP000236630">
    <property type="component" value="Unassembled WGS sequence"/>
</dbReference>
<reference evidence="1 2" key="1">
    <citation type="journal article" date="2017" name="Front. Genet.">
        <title>Draft sequencing of the heterozygous diploid genome of Satsuma (Citrus unshiu Marc.) using a hybrid assembly approach.</title>
        <authorList>
            <person name="Shimizu T."/>
            <person name="Tanizawa Y."/>
            <person name="Mochizuki T."/>
            <person name="Nagasaki H."/>
            <person name="Yoshioka T."/>
            <person name="Toyoda A."/>
            <person name="Fujiyama A."/>
            <person name="Kaminuma E."/>
            <person name="Nakamura Y."/>
        </authorList>
    </citation>
    <scope>NUCLEOTIDE SEQUENCE [LARGE SCALE GENOMIC DNA]</scope>
    <source>
        <strain evidence="2">cv. Miyagawa wase</strain>
    </source>
</reference>
<dbReference type="Gene3D" id="2.160.20.10">
    <property type="entry name" value="Single-stranded right-handed beta-helix, Pectin lyase-like"/>
    <property type="match status" value="1"/>
</dbReference>
<dbReference type="PANTHER" id="PTHR31339">
    <property type="entry name" value="PECTIN LYASE-RELATED"/>
    <property type="match status" value="1"/>
</dbReference>
<comment type="caution">
    <text evidence="1">The sequence shown here is derived from an EMBL/GenBank/DDBJ whole genome shotgun (WGS) entry which is preliminary data.</text>
</comment>
<evidence type="ECO:0000313" key="2">
    <source>
        <dbReference type="Proteomes" id="UP000236630"/>
    </source>
</evidence>